<comment type="caution">
    <text evidence="1">The sequence shown here is derived from an EMBL/GenBank/DDBJ whole genome shotgun (WGS) entry which is preliminary data.</text>
</comment>
<organism evidence="1 2">
    <name type="scientific">Tigheibacillus jepli</name>
    <dbReference type="NCBI Taxonomy" id="3035914"/>
    <lineage>
        <taxon>Bacteria</taxon>
        <taxon>Bacillati</taxon>
        <taxon>Bacillota</taxon>
        <taxon>Bacilli</taxon>
        <taxon>Bacillales</taxon>
        <taxon>Bacillaceae</taxon>
        <taxon>Tigheibacillus</taxon>
    </lineage>
</organism>
<protein>
    <submittedName>
        <fullName evidence="1">Uncharacterized protein</fullName>
    </submittedName>
</protein>
<dbReference type="Proteomes" id="UP001228376">
    <property type="component" value="Unassembled WGS sequence"/>
</dbReference>
<name>A0ABU5CMB7_9BACI</name>
<accession>A0ABU5CMB7</accession>
<evidence type="ECO:0000313" key="1">
    <source>
        <dbReference type="EMBL" id="MDY0406934.1"/>
    </source>
</evidence>
<dbReference type="RefSeq" id="WP_306066046.1">
    <property type="nucleotide sequence ID" value="NZ_JAROCA020000003.1"/>
</dbReference>
<gene>
    <name evidence="1" type="ORF">P5G51_017725</name>
</gene>
<reference evidence="1 2" key="1">
    <citation type="submission" date="2023-10" db="EMBL/GenBank/DDBJ databases">
        <title>179-bfca-hs.</title>
        <authorList>
            <person name="Miliotis G."/>
            <person name="Sengupta P."/>
            <person name="Hameed A."/>
            <person name="Chuvochina M."/>
            <person name="Mcdonagh F."/>
            <person name="Simpson A.C."/>
            <person name="Singh N.K."/>
            <person name="Rekha P.D."/>
            <person name="Raman K."/>
            <person name="Hugenholtz P."/>
            <person name="Venkateswaran K."/>
        </authorList>
    </citation>
    <scope>NUCLEOTIDE SEQUENCE [LARGE SCALE GENOMIC DNA]</scope>
    <source>
        <strain evidence="1 2">179-BFC-A-HS</strain>
    </source>
</reference>
<evidence type="ECO:0000313" key="2">
    <source>
        <dbReference type="Proteomes" id="UP001228376"/>
    </source>
</evidence>
<dbReference type="EMBL" id="JAROCA020000003">
    <property type="protein sequence ID" value="MDY0406934.1"/>
    <property type="molecule type" value="Genomic_DNA"/>
</dbReference>
<proteinExistence type="predicted"/>
<keyword evidence="2" id="KW-1185">Reference proteome</keyword>
<sequence>MNKKEAMEEQVIRKYQQDEETMILLFAQWCINHDLDPEALYQRAYPHQPKNHVLTKMMERTVSKEESEPISNQLMLDVLQLFGNDDLAFVVHEEIAKQSSD</sequence>